<organism evidence="1 2">
    <name type="scientific">Bacillus cereus (strain ATCC 14579 / DSM 31 / CCUG 7414 / JCM 2152 / NBRC 15305 / NCIMB 9373 / NCTC 2599 / NRRL B-3711)</name>
    <dbReference type="NCBI Taxonomy" id="226900"/>
    <lineage>
        <taxon>Bacteria</taxon>
        <taxon>Bacillati</taxon>
        <taxon>Bacillota</taxon>
        <taxon>Bacilli</taxon>
        <taxon>Bacillales</taxon>
        <taxon>Bacillaceae</taxon>
        <taxon>Bacillus</taxon>
        <taxon>Bacillus cereus group</taxon>
    </lineage>
</organism>
<keyword evidence="2" id="KW-1185">Reference proteome</keyword>
<evidence type="ECO:0000313" key="2">
    <source>
        <dbReference type="Proteomes" id="UP000001417"/>
    </source>
</evidence>
<protein>
    <submittedName>
        <fullName evidence="1">Uncharacterized protein</fullName>
    </submittedName>
</protein>
<dbReference type="AlphaFoldDB" id="Q81FV2"/>
<accession>Q81FV2</accession>
<dbReference type="PATRIC" id="fig|226900.8.peg.1443"/>
<sequence length="134" mass="16029">MRGEYMIIKGYVGYELEKEKPNTSEDFFNRSEVTYILNGKEKTFSVLYVRYFEEVLQEITPFEGNPVYKVEEQNIYLRDIVAICCLMKDKELRAQKRLYLNNMEEFQQYFDEGTVSKVQEILAELHKNKRVEIA</sequence>
<name>Q81FV2_BACCR</name>
<proteinExistence type="predicted"/>
<reference evidence="1 2" key="1">
    <citation type="journal article" date="2003" name="Nature">
        <title>Genome sequence of Bacillus cereus and comparative analysis with Bacillus anthracis.</title>
        <authorList>
            <person name="Ivanova N."/>
            <person name="Sorokin A."/>
            <person name="Anderson I."/>
            <person name="Galleron N."/>
            <person name="Candelon B."/>
            <person name="Kapatral V."/>
            <person name="Bhattacharyya A."/>
            <person name="Reznik G."/>
            <person name="Mikhailova N."/>
            <person name="Lapidus A."/>
            <person name="Chu L."/>
            <person name="Mazur M."/>
            <person name="Goltsman E."/>
            <person name="Larsen N."/>
            <person name="D'Souza M."/>
            <person name="Walunas T."/>
            <person name="Grechkin Y."/>
            <person name="Pusch G."/>
            <person name="Haselkorn R."/>
            <person name="Fonstein M."/>
            <person name="Ehrlich S.D."/>
            <person name="Overbeek R."/>
            <person name="Kyrpides N."/>
        </authorList>
    </citation>
    <scope>NUCLEOTIDE SEQUENCE [LARGE SCALE GENOMIC DNA]</scope>
    <source>
        <strain evidence="2">ATCC 14579 / DSM 31 / CCUG 7414 / JCM 2152 / NBRC 15305 / NCIMB 9373 / NCTC 2599 / NRRL B-3711</strain>
    </source>
</reference>
<dbReference type="HOGENOM" id="CLU_1944334_0_0_9"/>
<dbReference type="EMBL" id="AE016877">
    <property type="protein sequence ID" value="AAP08446.1"/>
    <property type="molecule type" value="Genomic_DNA"/>
</dbReference>
<evidence type="ECO:0000313" key="1">
    <source>
        <dbReference type="EMBL" id="AAP08446.1"/>
    </source>
</evidence>
<dbReference type="Proteomes" id="UP000001417">
    <property type="component" value="Chromosome"/>
</dbReference>
<dbReference type="KEGG" id="bce:BC1466"/>
<gene>
    <name evidence="1" type="ordered locus">BC_1466</name>
</gene>